<dbReference type="AlphaFoldDB" id="A0A3M7RXA6"/>
<comment type="caution">
    <text evidence="1">The sequence shown here is derived from an EMBL/GenBank/DDBJ whole genome shotgun (WGS) entry which is preliminary data.</text>
</comment>
<organism evidence="1 2">
    <name type="scientific">Brachionus plicatilis</name>
    <name type="common">Marine rotifer</name>
    <name type="synonym">Brachionus muelleri</name>
    <dbReference type="NCBI Taxonomy" id="10195"/>
    <lineage>
        <taxon>Eukaryota</taxon>
        <taxon>Metazoa</taxon>
        <taxon>Spiralia</taxon>
        <taxon>Gnathifera</taxon>
        <taxon>Rotifera</taxon>
        <taxon>Eurotatoria</taxon>
        <taxon>Monogononta</taxon>
        <taxon>Pseudotrocha</taxon>
        <taxon>Ploima</taxon>
        <taxon>Brachionidae</taxon>
        <taxon>Brachionus</taxon>
    </lineage>
</organism>
<keyword evidence="2" id="KW-1185">Reference proteome</keyword>
<accession>A0A3M7RXA6</accession>
<evidence type="ECO:0000313" key="1">
    <source>
        <dbReference type="EMBL" id="RNA28204.1"/>
    </source>
</evidence>
<proteinExistence type="predicted"/>
<sequence>MYKSYFRLRKKFQILQNLNSFIKNISQNIIKNINNNLNLYSLTENSISAISSVFSLGYIIVKPHLDLNFRKNYSGDLITDFEKILPNQILKFDKKKT</sequence>
<protein>
    <submittedName>
        <fullName evidence="1">Uncharacterized protein</fullName>
    </submittedName>
</protein>
<evidence type="ECO:0000313" key="2">
    <source>
        <dbReference type="Proteomes" id="UP000276133"/>
    </source>
</evidence>
<dbReference type="EMBL" id="REGN01002421">
    <property type="protein sequence ID" value="RNA28204.1"/>
    <property type="molecule type" value="Genomic_DNA"/>
</dbReference>
<dbReference type="Proteomes" id="UP000276133">
    <property type="component" value="Unassembled WGS sequence"/>
</dbReference>
<reference evidence="1 2" key="1">
    <citation type="journal article" date="2018" name="Sci. Rep.">
        <title>Genomic signatures of local adaptation to the degree of environmental predictability in rotifers.</title>
        <authorList>
            <person name="Franch-Gras L."/>
            <person name="Hahn C."/>
            <person name="Garcia-Roger E.M."/>
            <person name="Carmona M.J."/>
            <person name="Serra M."/>
            <person name="Gomez A."/>
        </authorList>
    </citation>
    <scope>NUCLEOTIDE SEQUENCE [LARGE SCALE GENOMIC DNA]</scope>
    <source>
        <strain evidence="1">HYR1</strain>
    </source>
</reference>
<name>A0A3M7RXA6_BRAPC</name>
<gene>
    <name evidence="1" type="ORF">BpHYR1_007644</name>
</gene>